<proteinExistence type="predicted"/>
<dbReference type="PANTHER" id="PTHR35569:SF1">
    <property type="entry name" value="CYANAMIDE HYDRATASE DDI2-RELATED"/>
    <property type="match status" value="1"/>
</dbReference>
<dbReference type="InterPro" id="IPR003607">
    <property type="entry name" value="HD/PDEase_dom"/>
</dbReference>
<accession>A0A1C4ZNR3</accession>
<dbReference type="SMART" id="SM00471">
    <property type="entry name" value="HDc"/>
    <property type="match status" value="1"/>
</dbReference>
<gene>
    <name evidence="2" type="ORF">GA0074695_5864</name>
</gene>
<dbReference type="Pfam" id="PF01966">
    <property type="entry name" value="HD"/>
    <property type="match status" value="1"/>
</dbReference>
<evidence type="ECO:0000313" key="3">
    <source>
        <dbReference type="Proteomes" id="UP000198242"/>
    </source>
</evidence>
<evidence type="ECO:0000313" key="2">
    <source>
        <dbReference type="EMBL" id="SCF34588.1"/>
    </source>
</evidence>
<protein>
    <submittedName>
        <fullName evidence="2">HD domain-containing protein</fullName>
    </submittedName>
</protein>
<dbReference type="AlphaFoldDB" id="A0A1C4ZNR3"/>
<organism evidence="2 3">
    <name type="scientific">Micromonospora viridifaciens</name>
    <dbReference type="NCBI Taxonomy" id="1881"/>
    <lineage>
        <taxon>Bacteria</taxon>
        <taxon>Bacillati</taxon>
        <taxon>Actinomycetota</taxon>
        <taxon>Actinomycetes</taxon>
        <taxon>Micromonosporales</taxon>
        <taxon>Micromonosporaceae</taxon>
        <taxon>Micromonospora</taxon>
    </lineage>
</organism>
<dbReference type="Proteomes" id="UP000198242">
    <property type="component" value="Chromosome I"/>
</dbReference>
<reference evidence="3" key="1">
    <citation type="submission" date="2016-06" db="EMBL/GenBank/DDBJ databases">
        <authorList>
            <person name="Varghese N."/>
            <person name="Submissions Spin"/>
        </authorList>
    </citation>
    <scope>NUCLEOTIDE SEQUENCE [LARGE SCALE GENOMIC DNA]</scope>
    <source>
        <strain evidence="3">DSM 43909</strain>
    </source>
</reference>
<dbReference type="Gene3D" id="1.10.3210.10">
    <property type="entry name" value="Hypothetical protein af1432"/>
    <property type="match status" value="1"/>
</dbReference>
<keyword evidence="3" id="KW-1185">Reference proteome</keyword>
<dbReference type="CDD" id="cd00077">
    <property type="entry name" value="HDc"/>
    <property type="match status" value="1"/>
</dbReference>
<name>A0A1C4ZNR3_MICVI</name>
<feature type="domain" description="HD/PDEase" evidence="1">
    <location>
        <begin position="73"/>
        <end position="149"/>
    </location>
</feature>
<sequence length="248" mass="27073">MGDGPAWWPAEVIDHDRACEDVAVLMVRVTLRRGATEVARRQWRWTHVLAVGGIRAPGGTEAEAAREVCAEYAPETLYNHSMRSYFFAAAWAEARGLDFDRTLLFVAAMLHDLALTPPFDSSTLPFEEAGGHLARVFTAGLGWPAERRDRAAELIVMHMRPAVSPEVDVESRLLQVGTSADVSGSGLEAFDTPFRTALAEAYPRLGFAAFFVDRFRDQAARKPGCVAAELVAGGWSERTLANPLEGGN</sequence>
<dbReference type="PANTHER" id="PTHR35569">
    <property type="entry name" value="CYANAMIDE HYDRATASE DDI2-RELATED"/>
    <property type="match status" value="1"/>
</dbReference>
<dbReference type="SUPFAM" id="SSF109604">
    <property type="entry name" value="HD-domain/PDEase-like"/>
    <property type="match status" value="1"/>
</dbReference>
<evidence type="ECO:0000259" key="1">
    <source>
        <dbReference type="SMART" id="SM00471"/>
    </source>
</evidence>
<dbReference type="InterPro" id="IPR006674">
    <property type="entry name" value="HD_domain"/>
</dbReference>
<dbReference type="EMBL" id="LT607411">
    <property type="protein sequence ID" value="SCF34588.1"/>
    <property type="molecule type" value="Genomic_DNA"/>
</dbReference>